<dbReference type="GO" id="GO:0004798">
    <property type="term" value="F:dTMP kinase activity"/>
    <property type="evidence" value="ECO:0007669"/>
    <property type="project" value="UniProtKB-UniRule"/>
</dbReference>
<evidence type="ECO:0000256" key="3">
    <source>
        <dbReference type="ARBA" id="ARBA00017144"/>
    </source>
</evidence>
<sequence length="228" mass="25242">MTLLVAIEGGDGAGKATAASNACKLLIERGITACVISFPRYSDTVGGFALGEFLSGRIPVPVTPRAAAVLYGLDRLESIDVIRMAASSNEVVIFDRYIASNMAYQASKVPHGDMRTMMDWVFQMETETFGVEPPKLSIYLDTPIKIAYELISLKHRRSYTEKQYDEHEADLELQRRVRENYTTIVENGLAGTWEVVNTVTPIGMRPPLDIAAEIVDYILAHIKGQGKR</sequence>
<dbReference type="InterPro" id="IPR027417">
    <property type="entry name" value="P-loop_NTPase"/>
</dbReference>
<dbReference type="RefSeq" id="WP_183010771.1">
    <property type="nucleotide sequence ID" value="NZ_JABEQP010000037.1"/>
</dbReference>
<evidence type="ECO:0000256" key="6">
    <source>
        <dbReference type="ARBA" id="ARBA00022741"/>
    </source>
</evidence>
<dbReference type="HAMAP" id="MF_00165">
    <property type="entry name" value="Thymidylate_kinase"/>
    <property type="match status" value="1"/>
</dbReference>
<dbReference type="PANTHER" id="PTHR10344">
    <property type="entry name" value="THYMIDYLATE KINASE"/>
    <property type="match status" value="1"/>
</dbReference>
<dbReference type="GO" id="GO:0006235">
    <property type="term" value="P:dTTP biosynthetic process"/>
    <property type="evidence" value="ECO:0007669"/>
    <property type="project" value="UniProtKB-UniRule"/>
</dbReference>
<dbReference type="Proteomes" id="UP000530320">
    <property type="component" value="Unassembled WGS sequence"/>
</dbReference>
<accession>A0A7W4K459</accession>
<dbReference type="CDD" id="cd01672">
    <property type="entry name" value="TMPK"/>
    <property type="match status" value="1"/>
</dbReference>
<dbReference type="GO" id="GO:0006233">
    <property type="term" value="P:dTDP biosynthetic process"/>
    <property type="evidence" value="ECO:0007669"/>
    <property type="project" value="InterPro"/>
</dbReference>
<dbReference type="Gene3D" id="3.40.50.300">
    <property type="entry name" value="P-loop containing nucleotide triphosphate hydrolases"/>
    <property type="match status" value="1"/>
</dbReference>
<feature type="domain" description="Thymidylate kinase-like" evidence="12">
    <location>
        <begin position="7"/>
        <end position="186"/>
    </location>
</feature>
<dbReference type="GO" id="GO:0005829">
    <property type="term" value="C:cytosol"/>
    <property type="evidence" value="ECO:0007669"/>
    <property type="project" value="TreeGrafter"/>
</dbReference>
<keyword evidence="8 11" id="KW-0067">ATP-binding</keyword>
<dbReference type="Pfam" id="PF02223">
    <property type="entry name" value="Thymidylate_kin"/>
    <property type="match status" value="1"/>
</dbReference>
<organism evidence="13 14">
    <name type="scientific">Gluconacetobacter dulcium</name>
    <dbReference type="NCBI Taxonomy" id="2729096"/>
    <lineage>
        <taxon>Bacteria</taxon>
        <taxon>Pseudomonadati</taxon>
        <taxon>Pseudomonadota</taxon>
        <taxon>Alphaproteobacteria</taxon>
        <taxon>Acetobacterales</taxon>
        <taxon>Acetobacteraceae</taxon>
        <taxon>Gluconacetobacter</taxon>
    </lineage>
</organism>
<comment type="catalytic activity">
    <reaction evidence="10 11">
        <text>dTMP + ATP = dTDP + ADP</text>
        <dbReference type="Rhea" id="RHEA:13517"/>
        <dbReference type="ChEBI" id="CHEBI:30616"/>
        <dbReference type="ChEBI" id="CHEBI:58369"/>
        <dbReference type="ChEBI" id="CHEBI:63528"/>
        <dbReference type="ChEBI" id="CHEBI:456216"/>
        <dbReference type="EC" id="2.7.4.9"/>
    </reaction>
</comment>
<evidence type="ECO:0000259" key="12">
    <source>
        <dbReference type="Pfam" id="PF02223"/>
    </source>
</evidence>
<proteinExistence type="inferred from homology"/>
<evidence type="ECO:0000256" key="5">
    <source>
        <dbReference type="ARBA" id="ARBA00022727"/>
    </source>
</evidence>
<keyword evidence="5 11" id="KW-0545">Nucleotide biosynthesis</keyword>
<dbReference type="SUPFAM" id="SSF52540">
    <property type="entry name" value="P-loop containing nucleoside triphosphate hydrolases"/>
    <property type="match status" value="1"/>
</dbReference>
<gene>
    <name evidence="11" type="primary">tmk</name>
    <name evidence="13" type="ORF">HLH44_21055</name>
</gene>
<protein>
    <recommendedName>
        <fullName evidence="3 11">Thymidylate kinase</fullName>
        <ecNumber evidence="2 11">2.7.4.9</ecNumber>
    </recommendedName>
    <alternativeName>
        <fullName evidence="9 11">dTMP kinase</fullName>
    </alternativeName>
</protein>
<dbReference type="GO" id="GO:0006227">
    <property type="term" value="P:dUDP biosynthetic process"/>
    <property type="evidence" value="ECO:0007669"/>
    <property type="project" value="TreeGrafter"/>
</dbReference>
<evidence type="ECO:0000256" key="4">
    <source>
        <dbReference type="ARBA" id="ARBA00022679"/>
    </source>
</evidence>
<dbReference type="InterPro" id="IPR018094">
    <property type="entry name" value="Thymidylate_kinase"/>
</dbReference>
<evidence type="ECO:0000256" key="10">
    <source>
        <dbReference type="ARBA" id="ARBA00048743"/>
    </source>
</evidence>
<evidence type="ECO:0000256" key="1">
    <source>
        <dbReference type="ARBA" id="ARBA00009776"/>
    </source>
</evidence>
<dbReference type="EMBL" id="JABEQP010000037">
    <property type="protein sequence ID" value="MBB2199877.1"/>
    <property type="molecule type" value="Genomic_DNA"/>
</dbReference>
<dbReference type="PANTHER" id="PTHR10344:SF4">
    <property type="entry name" value="UMP-CMP KINASE 2, MITOCHONDRIAL"/>
    <property type="match status" value="1"/>
</dbReference>
<reference evidence="13 14" key="1">
    <citation type="submission" date="2020-04" db="EMBL/GenBank/DDBJ databases">
        <title>Description of novel Gluconacetobacter.</title>
        <authorList>
            <person name="Sombolestani A."/>
        </authorList>
    </citation>
    <scope>NUCLEOTIDE SEQUENCE [LARGE SCALE GENOMIC DNA]</scope>
    <source>
        <strain evidence="13 14">LMG 22058</strain>
    </source>
</reference>
<evidence type="ECO:0000256" key="7">
    <source>
        <dbReference type="ARBA" id="ARBA00022777"/>
    </source>
</evidence>
<evidence type="ECO:0000256" key="8">
    <source>
        <dbReference type="ARBA" id="ARBA00022840"/>
    </source>
</evidence>
<dbReference type="EC" id="2.7.4.9" evidence="2 11"/>
<dbReference type="InterPro" id="IPR039430">
    <property type="entry name" value="Thymidylate_kin-like_dom"/>
</dbReference>
<comment type="caution">
    <text evidence="13">The sequence shown here is derived from an EMBL/GenBank/DDBJ whole genome shotgun (WGS) entry which is preliminary data.</text>
</comment>
<keyword evidence="6 11" id="KW-0547">Nucleotide-binding</keyword>
<keyword evidence="4 11" id="KW-0808">Transferase</keyword>
<comment type="caution">
    <text evidence="11">Lacks conserved residue(s) required for the propagation of feature annotation.</text>
</comment>
<evidence type="ECO:0000313" key="13">
    <source>
        <dbReference type="EMBL" id="MBB2199877.1"/>
    </source>
</evidence>
<dbReference type="GO" id="GO:0005524">
    <property type="term" value="F:ATP binding"/>
    <property type="evidence" value="ECO:0007669"/>
    <property type="project" value="UniProtKB-UniRule"/>
</dbReference>
<keyword evidence="7 11" id="KW-0418">Kinase</keyword>
<evidence type="ECO:0000256" key="9">
    <source>
        <dbReference type="ARBA" id="ARBA00029962"/>
    </source>
</evidence>
<evidence type="ECO:0000256" key="2">
    <source>
        <dbReference type="ARBA" id="ARBA00012980"/>
    </source>
</evidence>
<dbReference type="AlphaFoldDB" id="A0A7W4K459"/>
<comment type="similarity">
    <text evidence="1 11">Belongs to the thymidylate kinase family.</text>
</comment>
<evidence type="ECO:0000313" key="14">
    <source>
        <dbReference type="Proteomes" id="UP000530320"/>
    </source>
</evidence>
<comment type="function">
    <text evidence="11">Phosphorylation of dTMP to form dTDP in both de novo and salvage pathways of dTTP synthesis.</text>
</comment>
<name>A0A7W4K459_9PROT</name>
<evidence type="ECO:0000256" key="11">
    <source>
        <dbReference type="HAMAP-Rule" id="MF_00165"/>
    </source>
</evidence>